<feature type="compositionally biased region" description="Polar residues" evidence="5">
    <location>
        <begin position="34"/>
        <end position="48"/>
    </location>
</feature>
<evidence type="ECO:0000256" key="2">
    <source>
        <dbReference type="ARBA" id="ARBA00022448"/>
    </source>
</evidence>
<keyword evidence="4" id="KW-0472">Membrane</keyword>
<evidence type="ECO:0000256" key="3">
    <source>
        <dbReference type="ARBA" id="ARBA00022475"/>
    </source>
</evidence>
<dbReference type="PANTHER" id="PTHR47737:SF1">
    <property type="entry name" value="GLYCINE BETAINE_PROLINE BETAINE TRANSPORT SYSTEM PERMEASE PROTEIN PROW"/>
    <property type="match status" value="1"/>
</dbReference>
<sequence length="297" mass="33131">MNRITVLLITILLSIVMIGCASNDVTEDDDKSNEGSNNNNKTLTFGKTPWTSTVPPTEIAKIILEDIGYEVEEEEADAGVVFAGLGSGDVDIFMDYWEPQHTPLLEEFSDSIEILSTSYENAEWGLAVPEYMEDVHDVGDLKGKEDIVNNEVLAIEAGDPAVEDVPKVIDKYDLDMEMVNSSEAAMIAATKAKLDNKEPVVLFGWRPHSMFNHLDIKLLTNEQATEYFIASDVSVVANEKLKEDAPDAYDFLSNWSIPIVDMEEMIAEIENGEDPEEVAQTWIDNNKDKVDEMLENE</sequence>
<evidence type="ECO:0000256" key="5">
    <source>
        <dbReference type="SAM" id="MobiDB-lite"/>
    </source>
</evidence>
<comment type="subcellular location">
    <subcellularLocation>
        <location evidence="1">Cell membrane</location>
    </subcellularLocation>
</comment>
<dbReference type="SUPFAM" id="SSF53850">
    <property type="entry name" value="Periplasmic binding protein-like II"/>
    <property type="match status" value="1"/>
</dbReference>
<feature type="signal peptide" evidence="6">
    <location>
        <begin position="1"/>
        <end position="23"/>
    </location>
</feature>
<dbReference type="CDD" id="cd13639">
    <property type="entry name" value="PBP2_OpuAC_like"/>
    <property type="match status" value="1"/>
</dbReference>
<evidence type="ECO:0000256" key="4">
    <source>
        <dbReference type="ARBA" id="ARBA00023136"/>
    </source>
</evidence>
<dbReference type="Gene3D" id="3.40.190.100">
    <property type="entry name" value="Glycine betaine-binding periplasmic protein, domain 2"/>
    <property type="match status" value="1"/>
</dbReference>
<protein>
    <submittedName>
        <fullName evidence="8">Glycine betaine/proline transport system substrate-binding protein</fullName>
    </submittedName>
</protein>
<dbReference type="Gene3D" id="3.40.190.10">
    <property type="entry name" value="Periplasmic binding protein-like II"/>
    <property type="match status" value="1"/>
</dbReference>
<reference evidence="8 9" key="1">
    <citation type="submission" date="2021-03" db="EMBL/GenBank/DDBJ databases">
        <title>Genomic Encyclopedia of Type Strains, Phase IV (KMG-IV): sequencing the most valuable type-strain genomes for metagenomic binning, comparative biology and taxonomic classification.</title>
        <authorList>
            <person name="Goeker M."/>
        </authorList>
    </citation>
    <scope>NUCLEOTIDE SEQUENCE [LARGE SCALE GENOMIC DNA]</scope>
    <source>
        <strain evidence="8 9">DSM 25790</strain>
    </source>
</reference>
<comment type="caution">
    <text evidence="8">The sequence shown here is derived from an EMBL/GenBank/DDBJ whole genome shotgun (WGS) entry which is preliminary data.</text>
</comment>
<evidence type="ECO:0000256" key="6">
    <source>
        <dbReference type="SAM" id="SignalP"/>
    </source>
</evidence>
<keyword evidence="3" id="KW-1003">Cell membrane</keyword>
<dbReference type="Proteomes" id="UP001519294">
    <property type="component" value="Unassembled WGS sequence"/>
</dbReference>
<keyword evidence="6" id="KW-0732">Signal</keyword>
<gene>
    <name evidence="8" type="ORF">J2Z81_003057</name>
</gene>
<dbReference type="PANTHER" id="PTHR47737">
    <property type="entry name" value="GLYCINE BETAINE/PROLINE BETAINE TRANSPORT SYSTEM PERMEASE PROTEIN PROW"/>
    <property type="match status" value="1"/>
</dbReference>
<keyword evidence="2" id="KW-0813">Transport</keyword>
<dbReference type="Pfam" id="PF04069">
    <property type="entry name" value="OpuAC"/>
    <property type="match status" value="1"/>
</dbReference>
<evidence type="ECO:0000313" key="8">
    <source>
        <dbReference type="EMBL" id="MBP2259066.1"/>
    </source>
</evidence>
<evidence type="ECO:0000313" key="9">
    <source>
        <dbReference type="Proteomes" id="UP001519294"/>
    </source>
</evidence>
<evidence type="ECO:0000256" key="1">
    <source>
        <dbReference type="ARBA" id="ARBA00004236"/>
    </source>
</evidence>
<feature type="domain" description="ABC-type glycine betaine transport system substrate-binding" evidence="7">
    <location>
        <begin position="41"/>
        <end position="284"/>
    </location>
</feature>
<proteinExistence type="predicted"/>
<dbReference type="EMBL" id="JAGIKX010000050">
    <property type="protein sequence ID" value="MBP2259066.1"/>
    <property type="molecule type" value="Genomic_DNA"/>
</dbReference>
<feature type="chain" id="PRO_5046385861" evidence="6">
    <location>
        <begin position="24"/>
        <end position="297"/>
    </location>
</feature>
<name>A0ABS4SD89_9BACI</name>
<evidence type="ECO:0000259" key="7">
    <source>
        <dbReference type="Pfam" id="PF04069"/>
    </source>
</evidence>
<organism evidence="8 9">
    <name type="scientific">Virgibacillus alimentarius</name>
    <dbReference type="NCBI Taxonomy" id="698769"/>
    <lineage>
        <taxon>Bacteria</taxon>
        <taxon>Bacillati</taxon>
        <taxon>Bacillota</taxon>
        <taxon>Bacilli</taxon>
        <taxon>Bacillales</taxon>
        <taxon>Bacillaceae</taxon>
        <taxon>Virgibacillus</taxon>
    </lineage>
</organism>
<dbReference type="InterPro" id="IPR007210">
    <property type="entry name" value="ABC_Gly_betaine_transp_sub-bd"/>
</dbReference>
<feature type="region of interest" description="Disordered" evidence="5">
    <location>
        <begin position="26"/>
        <end position="48"/>
    </location>
</feature>
<keyword evidence="9" id="KW-1185">Reference proteome</keyword>
<dbReference type="RefSeq" id="WP_319023849.1">
    <property type="nucleotide sequence ID" value="NZ_JAGIKX010000050.1"/>
</dbReference>
<accession>A0ABS4SD89</accession>
<dbReference type="PROSITE" id="PS51257">
    <property type="entry name" value="PROKAR_LIPOPROTEIN"/>
    <property type="match status" value="1"/>
</dbReference>